<keyword evidence="4" id="KW-0456">Lyase</keyword>
<dbReference type="GO" id="GO:0005524">
    <property type="term" value="F:ATP binding"/>
    <property type="evidence" value="ECO:0007669"/>
    <property type="project" value="TreeGrafter"/>
</dbReference>
<organism evidence="6 7">
    <name type="scientific">Salegentibacter flavus</name>
    <dbReference type="NCBI Taxonomy" id="287099"/>
    <lineage>
        <taxon>Bacteria</taxon>
        <taxon>Pseudomonadati</taxon>
        <taxon>Bacteroidota</taxon>
        <taxon>Flavobacteriia</taxon>
        <taxon>Flavobacteriales</taxon>
        <taxon>Flavobacteriaceae</taxon>
        <taxon>Salegentibacter</taxon>
    </lineage>
</organism>
<keyword evidence="3" id="KW-0663">Pyridoxal phosphate</keyword>
<keyword evidence="7" id="KW-1185">Reference proteome</keyword>
<evidence type="ECO:0000256" key="2">
    <source>
        <dbReference type="ARBA" id="ARBA00010869"/>
    </source>
</evidence>
<gene>
    <name evidence="6" type="ORF">SAMN05660413_01011</name>
</gene>
<evidence type="ECO:0000256" key="3">
    <source>
        <dbReference type="ARBA" id="ARBA00022898"/>
    </source>
</evidence>
<feature type="domain" description="Tryptophan synthase beta chain-like PALP" evidence="5">
    <location>
        <begin position="20"/>
        <end position="308"/>
    </location>
</feature>
<reference evidence="6 7" key="1">
    <citation type="submission" date="2016-10" db="EMBL/GenBank/DDBJ databases">
        <authorList>
            <person name="de Groot N.N."/>
        </authorList>
    </citation>
    <scope>NUCLEOTIDE SEQUENCE [LARGE SCALE GENOMIC DNA]</scope>
    <source>
        <strain evidence="6 7">DSM 17794</strain>
    </source>
</reference>
<dbReference type="EMBL" id="FOVL01000004">
    <property type="protein sequence ID" value="SFN42615.1"/>
    <property type="molecule type" value="Genomic_DNA"/>
</dbReference>
<dbReference type="Pfam" id="PF00291">
    <property type="entry name" value="PALP"/>
    <property type="match status" value="1"/>
</dbReference>
<dbReference type="SUPFAM" id="SSF53686">
    <property type="entry name" value="Tryptophan synthase beta subunit-like PLP-dependent enzymes"/>
    <property type="match status" value="1"/>
</dbReference>
<sequence>MPLFHKMISKREFQKLHENIKPHIHRTPVMNSHLLNEIAGTEIFFKCENFQRAGAFKMRGATAAILNLSEEAREKGVVTHSSGNFAQAVSLAAKSLGIPAYIVMPSSAPEVKKAAVQNYGGKITICPPTIKDREEAAEKIVKETGATFLHPSNQLDVIYGQGTAAIELLEEHPDLDVLITPVGGGGLLAGTALAVDYFGKNCKCIGAEPFEVDDAYRSLKSGKIETNETTNTIADGLKTQLGDKNFPLIQKYVSEIIRVEEDEIILAMRLIWERMKIIVEPSSAVAFAAVLREKKKFRGKKTGMIISGGNVDLSNLPF</sequence>
<dbReference type="GO" id="GO:0018114">
    <property type="term" value="F:threonine racemase activity"/>
    <property type="evidence" value="ECO:0007669"/>
    <property type="project" value="TreeGrafter"/>
</dbReference>
<dbReference type="GO" id="GO:0003941">
    <property type="term" value="F:L-serine ammonia-lyase activity"/>
    <property type="evidence" value="ECO:0007669"/>
    <property type="project" value="TreeGrafter"/>
</dbReference>
<dbReference type="Gene3D" id="3.40.50.1100">
    <property type="match status" value="2"/>
</dbReference>
<evidence type="ECO:0000313" key="6">
    <source>
        <dbReference type="EMBL" id="SFN42615.1"/>
    </source>
</evidence>
<dbReference type="GO" id="GO:0000287">
    <property type="term" value="F:magnesium ion binding"/>
    <property type="evidence" value="ECO:0007669"/>
    <property type="project" value="TreeGrafter"/>
</dbReference>
<dbReference type="GO" id="GO:0070179">
    <property type="term" value="P:D-serine biosynthetic process"/>
    <property type="evidence" value="ECO:0007669"/>
    <property type="project" value="TreeGrafter"/>
</dbReference>
<comment type="cofactor">
    <cofactor evidence="1">
        <name>pyridoxal 5'-phosphate</name>
        <dbReference type="ChEBI" id="CHEBI:597326"/>
    </cofactor>
</comment>
<dbReference type="STRING" id="287099.SAMN05660413_01011"/>
<dbReference type="FunFam" id="3.40.50.1100:FF:000005">
    <property type="entry name" value="Threonine dehydratase catabolic"/>
    <property type="match status" value="1"/>
</dbReference>
<proteinExistence type="inferred from homology"/>
<name>A0A1I4YX56_9FLAO</name>
<dbReference type="FunFam" id="3.40.50.1100:FF:000007">
    <property type="entry name" value="L-threonine dehydratase catabolic TdcB"/>
    <property type="match status" value="1"/>
</dbReference>
<dbReference type="GO" id="GO:0030378">
    <property type="term" value="F:serine racemase activity"/>
    <property type="evidence" value="ECO:0007669"/>
    <property type="project" value="TreeGrafter"/>
</dbReference>
<dbReference type="PANTHER" id="PTHR43050">
    <property type="entry name" value="SERINE / THREONINE RACEMASE FAMILY MEMBER"/>
    <property type="match status" value="1"/>
</dbReference>
<accession>A0A1I4YX56</accession>
<evidence type="ECO:0000313" key="7">
    <source>
        <dbReference type="Proteomes" id="UP000199153"/>
    </source>
</evidence>
<dbReference type="CDD" id="cd01562">
    <property type="entry name" value="Thr-dehyd"/>
    <property type="match status" value="1"/>
</dbReference>
<dbReference type="InterPro" id="IPR036052">
    <property type="entry name" value="TrpB-like_PALP_sf"/>
</dbReference>
<dbReference type="Proteomes" id="UP000199153">
    <property type="component" value="Unassembled WGS sequence"/>
</dbReference>
<dbReference type="AlphaFoldDB" id="A0A1I4YX56"/>
<comment type="similarity">
    <text evidence="2">Belongs to the serine/threonine dehydratase family.</text>
</comment>
<dbReference type="InterPro" id="IPR001926">
    <property type="entry name" value="TrpB-like_PALP"/>
</dbReference>
<evidence type="ECO:0000256" key="4">
    <source>
        <dbReference type="ARBA" id="ARBA00023239"/>
    </source>
</evidence>
<dbReference type="PANTHER" id="PTHR43050:SF1">
    <property type="entry name" value="SERINE RACEMASE"/>
    <property type="match status" value="1"/>
</dbReference>
<protein>
    <submittedName>
        <fullName evidence="6">Threonine dehydratase</fullName>
    </submittedName>
</protein>
<dbReference type="GO" id="GO:0030170">
    <property type="term" value="F:pyridoxal phosphate binding"/>
    <property type="evidence" value="ECO:0007669"/>
    <property type="project" value="TreeGrafter"/>
</dbReference>
<evidence type="ECO:0000259" key="5">
    <source>
        <dbReference type="Pfam" id="PF00291"/>
    </source>
</evidence>
<evidence type="ECO:0000256" key="1">
    <source>
        <dbReference type="ARBA" id="ARBA00001933"/>
    </source>
</evidence>